<dbReference type="EMBL" id="CZBX01000006">
    <property type="protein sequence ID" value="CUQ87283.1"/>
    <property type="molecule type" value="Genomic_DNA"/>
</dbReference>
<gene>
    <name evidence="8" type="ORF">ERS852502_01528</name>
</gene>
<dbReference type="Pfam" id="PF03572">
    <property type="entry name" value="Peptidase_S41"/>
    <property type="match status" value="1"/>
</dbReference>
<organism evidence="8 9">
    <name type="scientific">[Ruminococcus] torques</name>
    <dbReference type="NCBI Taxonomy" id="33039"/>
    <lineage>
        <taxon>Bacteria</taxon>
        <taxon>Bacillati</taxon>
        <taxon>Bacillota</taxon>
        <taxon>Clostridia</taxon>
        <taxon>Lachnospirales</taxon>
        <taxon>Lachnospiraceae</taxon>
        <taxon>Mediterraneibacter</taxon>
    </lineage>
</organism>
<sequence>MEQKKKKGYGAGIVTGILATVLVSLLLLGGFRVITNTAGSYASGKVTEKEVSKKLNKLNALIDKYYLYEDEIDTDKLAEGIYSGYTSALGDKYTVYYDEDETKALMESTSGTFSGVGATLTKDADTGYATIVNVYEDSPAEKAGLKAGDILEKIDDHEVGDEQLDTVVSWIKGEKGTDVKITVLRDGEELELTATRDTIEVKTVSYEMKENQIGYIRVSEFDTVTYDQFKEALDDLEKQGMQGLIVDLRNNPGGSLDTVTNMLRLLLPEGTIVSTKDKNGKKDEITCDGTHEFKKPMAVLVNQYSASASEIFSGAVQDYGTAKIVGVTTYGKGVVQQLMDLGDGTCLKVTIAEYYTPNGRSINGKGVEPDVEVEYQYDEENPKADNQLDQALSTVQEEIVESTQNR</sequence>
<dbReference type="RefSeq" id="WP_055172257.1">
    <property type="nucleotide sequence ID" value="NZ_CZBX01000006.1"/>
</dbReference>
<dbReference type="AlphaFoldDB" id="A0A174ZIN6"/>
<evidence type="ECO:0000313" key="8">
    <source>
        <dbReference type="EMBL" id="CUQ87283.1"/>
    </source>
</evidence>
<dbReference type="Gene3D" id="3.30.750.44">
    <property type="match status" value="1"/>
</dbReference>
<evidence type="ECO:0000256" key="3">
    <source>
        <dbReference type="ARBA" id="ARBA00022801"/>
    </source>
</evidence>
<evidence type="ECO:0000256" key="1">
    <source>
        <dbReference type="ARBA" id="ARBA00009179"/>
    </source>
</evidence>
<dbReference type="NCBIfam" id="TIGR00225">
    <property type="entry name" value="prc"/>
    <property type="match status" value="1"/>
</dbReference>
<dbReference type="Gene3D" id="3.90.226.10">
    <property type="entry name" value="2-enoyl-CoA Hydratase, Chain A, domain 1"/>
    <property type="match status" value="1"/>
</dbReference>
<evidence type="ECO:0000259" key="7">
    <source>
        <dbReference type="PROSITE" id="PS50106"/>
    </source>
</evidence>
<dbReference type="GO" id="GO:0008236">
    <property type="term" value="F:serine-type peptidase activity"/>
    <property type="evidence" value="ECO:0007669"/>
    <property type="project" value="UniProtKB-KW"/>
</dbReference>
<evidence type="ECO:0000256" key="2">
    <source>
        <dbReference type="ARBA" id="ARBA00022670"/>
    </source>
</evidence>
<dbReference type="PROSITE" id="PS50106">
    <property type="entry name" value="PDZ"/>
    <property type="match status" value="1"/>
</dbReference>
<keyword evidence="4 5" id="KW-0720">Serine protease</keyword>
<dbReference type="SMART" id="SM00245">
    <property type="entry name" value="TSPc"/>
    <property type="match status" value="1"/>
</dbReference>
<dbReference type="InterPro" id="IPR029045">
    <property type="entry name" value="ClpP/crotonase-like_dom_sf"/>
</dbReference>
<dbReference type="PANTHER" id="PTHR32060:SF30">
    <property type="entry name" value="CARBOXY-TERMINAL PROCESSING PROTEASE CTPA"/>
    <property type="match status" value="1"/>
</dbReference>
<proteinExistence type="inferred from homology"/>
<dbReference type="SMART" id="SM00228">
    <property type="entry name" value="PDZ"/>
    <property type="match status" value="1"/>
</dbReference>
<dbReference type="Gene3D" id="2.30.42.10">
    <property type="match status" value="1"/>
</dbReference>
<evidence type="ECO:0000256" key="4">
    <source>
        <dbReference type="ARBA" id="ARBA00022825"/>
    </source>
</evidence>
<keyword evidence="2 5" id="KW-0645">Protease</keyword>
<dbReference type="GO" id="GO:0004175">
    <property type="term" value="F:endopeptidase activity"/>
    <property type="evidence" value="ECO:0007669"/>
    <property type="project" value="TreeGrafter"/>
</dbReference>
<dbReference type="SUPFAM" id="SSF50156">
    <property type="entry name" value="PDZ domain-like"/>
    <property type="match status" value="1"/>
</dbReference>
<keyword evidence="3 5" id="KW-0378">Hydrolase</keyword>
<accession>A0A174ZIN6</accession>
<dbReference type="GO" id="GO:0030288">
    <property type="term" value="C:outer membrane-bounded periplasmic space"/>
    <property type="evidence" value="ECO:0007669"/>
    <property type="project" value="TreeGrafter"/>
</dbReference>
<dbReference type="Pfam" id="PF17820">
    <property type="entry name" value="PDZ_6"/>
    <property type="match status" value="1"/>
</dbReference>
<dbReference type="InterPro" id="IPR004447">
    <property type="entry name" value="Peptidase_S41A"/>
</dbReference>
<dbReference type="InterPro" id="IPR001478">
    <property type="entry name" value="PDZ"/>
</dbReference>
<dbReference type="GO" id="GO:0007165">
    <property type="term" value="P:signal transduction"/>
    <property type="evidence" value="ECO:0007669"/>
    <property type="project" value="TreeGrafter"/>
</dbReference>
<feature type="transmembrane region" description="Helical" evidence="6">
    <location>
        <begin position="12"/>
        <end position="31"/>
    </location>
</feature>
<dbReference type="InterPro" id="IPR005151">
    <property type="entry name" value="Tail-specific_protease"/>
</dbReference>
<dbReference type="CDD" id="cd07560">
    <property type="entry name" value="Peptidase_S41_CPP"/>
    <property type="match status" value="1"/>
</dbReference>
<dbReference type="OrthoDB" id="9812068at2"/>
<keyword evidence="6" id="KW-0812">Transmembrane</keyword>
<keyword evidence="6" id="KW-0472">Membrane</keyword>
<comment type="similarity">
    <text evidence="1 5">Belongs to the peptidase S41A family.</text>
</comment>
<dbReference type="PANTHER" id="PTHR32060">
    <property type="entry name" value="TAIL-SPECIFIC PROTEASE"/>
    <property type="match status" value="1"/>
</dbReference>
<protein>
    <submittedName>
        <fullName evidence="8">Probable CtpA-like serine protease</fullName>
        <ecNumber evidence="8">3.4.21.-</ecNumber>
    </submittedName>
</protein>
<evidence type="ECO:0000256" key="6">
    <source>
        <dbReference type="SAM" id="Phobius"/>
    </source>
</evidence>
<reference evidence="8 9" key="1">
    <citation type="submission" date="2015-09" db="EMBL/GenBank/DDBJ databases">
        <authorList>
            <consortium name="Pathogen Informatics"/>
        </authorList>
    </citation>
    <scope>NUCLEOTIDE SEQUENCE [LARGE SCALE GENOMIC DNA]</scope>
    <source>
        <strain evidence="8 9">2789STDY5834889</strain>
    </source>
</reference>
<dbReference type="CDD" id="cd06782">
    <property type="entry name" value="cpPDZ_CPP-like"/>
    <property type="match status" value="1"/>
</dbReference>
<feature type="domain" description="PDZ" evidence="7">
    <location>
        <begin position="102"/>
        <end position="172"/>
    </location>
</feature>
<dbReference type="SUPFAM" id="SSF52096">
    <property type="entry name" value="ClpP/crotonase"/>
    <property type="match status" value="1"/>
</dbReference>
<dbReference type="GO" id="GO:0006508">
    <property type="term" value="P:proteolysis"/>
    <property type="evidence" value="ECO:0007669"/>
    <property type="project" value="UniProtKB-KW"/>
</dbReference>
<keyword evidence="6" id="KW-1133">Transmembrane helix</keyword>
<evidence type="ECO:0000313" key="9">
    <source>
        <dbReference type="Proteomes" id="UP000078383"/>
    </source>
</evidence>
<dbReference type="InterPro" id="IPR041489">
    <property type="entry name" value="PDZ_6"/>
</dbReference>
<name>A0A174ZIN6_9FIRM</name>
<evidence type="ECO:0000256" key="5">
    <source>
        <dbReference type="RuleBase" id="RU004404"/>
    </source>
</evidence>
<dbReference type="InterPro" id="IPR036034">
    <property type="entry name" value="PDZ_sf"/>
</dbReference>
<dbReference type="Proteomes" id="UP000078383">
    <property type="component" value="Unassembled WGS sequence"/>
</dbReference>
<dbReference type="EC" id="3.4.21.-" evidence="8"/>